<evidence type="ECO:0000313" key="2">
    <source>
        <dbReference type="EMBL" id="CAB9520784.1"/>
    </source>
</evidence>
<gene>
    <name evidence="2" type="ORF">SEMRO_1134_G244950.1</name>
</gene>
<evidence type="ECO:0000313" key="3">
    <source>
        <dbReference type="Proteomes" id="UP001153069"/>
    </source>
</evidence>
<dbReference type="Proteomes" id="UP001153069">
    <property type="component" value="Unassembled WGS sequence"/>
</dbReference>
<accession>A0A9N8EKJ4</accession>
<dbReference type="AlphaFoldDB" id="A0A9N8EKJ4"/>
<evidence type="ECO:0000256" key="1">
    <source>
        <dbReference type="SAM" id="SignalP"/>
    </source>
</evidence>
<keyword evidence="3" id="KW-1185">Reference proteome</keyword>
<sequence>MSKSLYFAKFLVFLVLFAAERSAASSSFRKQPRGHHWEEERAVETTTTNGRNLGVFSSLWNGGSRLVGLVRKVTGCGTEEDTGTESPTPAPSVVLATSPTPVPNMAPAAPTGQPVTFFVDYRARFKRIVDGGCESPTTETILAVCDKGSLEVDVGKTSAEIGCAPSFDYGSGGQYTVCSLNCTSTDCDDLYIDRDAVHIFNVWQTNENYAEIHFRCAGADENSVDALYMIAGSDTTGATGSCVADGDGSGKNLLLGELNVECPTEEGDEREYVNSHAFSECGPLDAIPLNVDGNYTCVAGDWCGDEACQVEYKDVFVEADHHQFQQCIQTDPAGHSVPLPIVTVDDVLMPEPGQYSSQFQVGAEFWFDEDSCEAENTGVRITCIDGAIGIIATATGVLCETVSSSEVVCTETNGTVGGSVGFAEYECTSTDVVPATQVEYSTTEVACTSSSPLQATRFIDLGVLCGVPGSQEYFASDLFFECGQQNEYTIRASDGRLTCFEQVQVPANRNNDPVTIPPARAFTDYRWAFFSSGIC</sequence>
<name>A0A9N8EKJ4_9STRA</name>
<proteinExistence type="predicted"/>
<feature type="signal peptide" evidence="1">
    <location>
        <begin position="1"/>
        <end position="25"/>
    </location>
</feature>
<protein>
    <submittedName>
        <fullName evidence="2">Uncharacterized protein</fullName>
    </submittedName>
</protein>
<reference evidence="2" key="1">
    <citation type="submission" date="2020-06" db="EMBL/GenBank/DDBJ databases">
        <authorList>
            <consortium name="Plant Systems Biology data submission"/>
        </authorList>
    </citation>
    <scope>NUCLEOTIDE SEQUENCE</scope>
    <source>
        <strain evidence="2">D6</strain>
    </source>
</reference>
<keyword evidence="1" id="KW-0732">Signal</keyword>
<dbReference type="EMBL" id="CAICTM010001132">
    <property type="protein sequence ID" value="CAB9520784.1"/>
    <property type="molecule type" value="Genomic_DNA"/>
</dbReference>
<comment type="caution">
    <text evidence="2">The sequence shown here is derived from an EMBL/GenBank/DDBJ whole genome shotgun (WGS) entry which is preliminary data.</text>
</comment>
<feature type="chain" id="PRO_5040104943" evidence="1">
    <location>
        <begin position="26"/>
        <end position="535"/>
    </location>
</feature>
<organism evidence="2 3">
    <name type="scientific">Seminavis robusta</name>
    <dbReference type="NCBI Taxonomy" id="568900"/>
    <lineage>
        <taxon>Eukaryota</taxon>
        <taxon>Sar</taxon>
        <taxon>Stramenopiles</taxon>
        <taxon>Ochrophyta</taxon>
        <taxon>Bacillariophyta</taxon>
        <taxon>Bacillariophyceae</taxon>
        <taxon>Bacillariophycidae</taxon>
        <taxon>Naviculales</taxon>
        <taxon>Naviculaceae</taxon>
        <taxon>Seminavis</taxon>
    </lineage>
</organism>